<protein>
    <submittedName>
        <fullName evidence="1">Envelope biogenesis factor ElyC</fullName>
    </submittedName>
</protein>
<dbReference type="PANTHER" id="PTHR30336">
    <property type="entry name" value="INNER MEMBRANE PROTEIN, PROBABLE PERMEASE"/>
    <property type="match status" value="1"/>
</dbReference>
<dbReference type="InterPro" id="IPR003848">
    <property type="entry name" value="DUF218"/>
</dbReference>
<dbReference type="GO" id="GO:0005886">
    <property type="term" value="C:plasma membrane"/>
    <property type="evidence" value="ECO:0007669"/>
    <property type="project" value="TreeGrafter"/>
</dbReference>
<reference evidence="1" key="1">
    <citation type="submission" date="2021-03" db="EMBL/GenBank/DDBJ databases">
        <title>Plesiomonas shigelloides zfcc0051, isolated from zebrafish feces.</title>
        <authorList>
            <person name="Vanderhoek Z."/>
            <person name="Gaulke C."/>
        </authorList>
    </citation>
    <scope>NUCLEOTIDE SEQUENCE</scope>
    <source>
        <strain evidence="1">Zfcc0051</strain>
    </source>
</reference>
<proteinExistence type="predicted"/>
<accession>A0A2P1VN86</accession>
<evidence type="ECO:0000313" key="1">
    <source>
        <dbReference type="EMBL" id="MBO1108162.1"/>
    </source>
</evidence>
<dbReference type="EMBL" id="JAFNAA010000007">
    <property type="protein sequence ID" value="MBO1108162.1"/>
    <property type="molecule type" value="Genomic_DNA"/>
</dbReference>
<dbReference type="AlphaFoldDB" id="A0A2P1VN86"/>
<dbReference type="InterPro" id="IPR051599">
    <property type="entry name" value="Cell_Envelope_Assoc"/>
</dbReference>
<dbReference type="PANTHER" id="PTHR30336:SF4">
    <property type="entry name" value="ENVELOPE BIOGENESIS FACTOR ELYC"/>
    <property type="match status" value="1"/>
</dbReference>
<name>A0A2P1VN86_PLESH</name>
<dbReference type="Proteomes" id="UP000664658">
    <property type="component" value="Unassembled WGS sequence"/>
</dbReference>
<sequence length="251" mass="27735">MFELKKLIGALVMPLPAMLLLILLGLLLLWFTRWQKTGKTLISAGWIVLLLLSFQPVADALLRPTENKYPTYQPNGDVSFVIVLGGSYSYDPLLPPSAQVGRNTLARIAEGIRIYRMHPKAKLVFSGAPAASEVSSARVAAQVASSLGVPKEDMVLIETPRDTEDEALAMKALIKDQPAVLVTSASHLPRAMRLFADNGMHPIPAPANQLTSDGHANFWETYFPAASYLERSERAWYELLGEWWLTLKGKH</sequence>
<dbReference type="NCBIfam" id="NF007794">
    <property type="entry name" value="PRK10494.1"/>
    <property type="match status" value="1"/>
</dbReference>
<dbReference type="GO" id="GO:0043164">
    <property type="term" value="P:Gram-negative-bacterium-type cell wall biogenesis"/>
    <property type="evidence" value="ECO:0007669"/>
    <property type="project" value="TreeGrafter"/>
</dbReference>
<comment type="caution">
    <text evidence="1">The sequence shown here is derived from an EMBL/GenBank/DDBJ whole genome shotgun (WGS) entry which is preliminary data.</text>
</comment>
<gene>
    <name evidence="1" type="primary">elyC</name>
    <name evidence="1" type="ORF">J2R62_08000</name>
</gene>
<dbReference type="GO" id="GO:0000270">
    <property type="term" value="P:peptidoglycan metabolic process"/>
    <property type="evidence" value="ECO:0007669"/>
    <property type="project" value="TreeGrafter"/>
</dbReference>
<evidence type="ECO:0000313" key="2">
    <source>
        <dbReference type="Proteomes" id="UP000664658"/>
    </source>
</evidence>
<organism evidence="1 2">
    <name type="scientific">Plesiomonas shigelloides</name>
    <name type="common">Aeromonas shigelloides</name>
    <dbReference type="NCBI Taxonomy" id="703"/>
    <lineage>
        <taxon>Bacteria</taxon>
        <taxon>Pseudomonadati</taxon>
        <taxon>Pseudomonadota</taxon>
        <taxon>Gammaproteobacteria</taxon>
        <taxon>Enterobacterales</taxon>
        <taxon>Enterobacteriaceae</taxon>
        <taxon>Plesiomonas</taxon>
    </lineage>
</organism>
<dbReference type="CDD" id="cd06259">
    <property type="entry name" value="YdcF-like"/>
    <property type="match status" value="1"/>
</dbReference>
<dbReference type="Pfam" id="PF02698">
    <property type="entry name" value="DUF218"/>
    <property type="match status" value="1"/>
</dbReference>